<comment type="caution">
    <text evidence="2">The sequence shown here is derived from an EMBL/GenBank/DDBJ whole genome shotgun (WGS) entry which is preliminary data.</text>
</comment>
<dbReference type="AlphaFoldDB" id="A0A158ECG4"/>
<dbReference type="EMBL" id="FCOX02000064">
    <property type="protein sequence ID" value="SAL04528.1"/>
    <property type="molecule type" value="Genomic_DNA"/>
</dbReference>
<feature type="domain" description="RRXRR" evidence="1">
    <location>
        <begin position="1"/>
        <end position="131"/>
    </location>
</feature>
<protein>
    <recommendedName>
        <fullName evidence="1">RRXRR domain-containing protein</fullName>
    </recommendedName>
</protein>
<accession>A0A158ECG4</accession>
<evidence type="ECO:0000313" key="3">
    <source>
        <dbReference type="Proteomes" id="UP000071859"/>
    </source>
</evidence>
<name>A0A158ECG4_9BURK</name>
<evidence type="ECO:0000313" key="2">
    <source>
        <dbReference type="EMBL" id="SAL04528.1"/>
    </source>
</evidence>
<proteinExistence type="predicted"/>
<gene>
    <name evidence="2" type="ORF">AWB78_07011</name>
</gene>
<dbReference type="Proteomes" id="UP000071859">
    <property type="component" value="Unassembled WGS sequence"/>
</dbReference>
<dbReference type="Pfam" id="PF14239">
    <property type="entry name" value="RRXRR"/>
    <property type="match status" value="1"/>
</dbReference>
<keyword evidence="3" id="KW-1185">Reference proteome</keyword>
<reference evidence="2" key="1">
    <citation type="submission" date="2016-01" db="EMBL/GenBank/DDBJ databases">
        <authorList>
            <person name="Peeters C."/>
        </authorList>
    </citation>
    <scope>NUCLEOTIDE SEQUENCE</scope>
    <source>
        <strain evidence="2">LMG 29321</strain>
    </source>
</reference>
<dbReference type="InterPro" id="IPR025938">
    <property type="entry name" value="RRXRR_dom"/>
</dbReference>
<organism evidence="2 3">
    <name type="scientific">Caballeronia calidae</name>
    <dbReference type="NCBI Taxonomy" id="1777139"/>
    <lineage>
        <taxon>Bacteria</taxon>
        <taxon>Pseudomonadati</taxon>
        <taxon>Pseudomonadota</taxon>
        <taxon>Betaproteobacteria</taxon>
        <taxon>Burkholderiales</taxon>
        <taxon>Burkholderiaceae</taxon>
        <taxon>Caballeronia</taxon>
    </lineage>
</organism>
<evidence type="ECO:0000259" key="1">
    <source>
        <dbReference type="Pfam" id="PF14239"/>
    </source>
</evidence>
<sequence length="148" mass="16501">MPCSEKRTRLLLARGRARVHRVVPFVIRLTDRDAASSQLQPLRLKIDPGSKTSGLAIVRDTEALDTASGELGRGAAALSLFELVHRGRQISEALTARGAIRRRRRGNLHYRAPRFLNRTRSSDWLAPSLQTGSIPRWRGYDVLGTGHL</sequence>